<dbReference type="SMART" id="SM00530">
    <property type="entry name" value="HTH_XRE"/>
    <property type="match status" value="1"/>
</dbReference>
<dbReference type="CDD" id="cd00093">
    <property type="entry name" value="HTH_XRE"/>
    <property type="match status" value="1"/>
</dbReference>
<dbReference type="Proteomes" id="UP000242687">
    <property type="component" value="Unassembled WGS sequence"/>
</dbReference>
<dbReference type="InterPro" id="IPR019109">
    <property type="entry name" value="MamF_MmsF"/>
</dbReference>
<dbReference type="PANTHER" id="PTHR46797:SF1">
    <property type="entry name" value="METHYLPHOSPHONATE SYNTHASE"/>
    <property type="match status" value="1"/>
</dbReference>
<dbReference type="InterPro" id="IPR050807">
    <property type="entry name" value="TransReg_Diox_bact_type"/>
</dbReference>
<accession>A0A2H9VNK7</accession>
<keyword evidence="4" id="KW-0238">DNA-binding</keyword>
<feature type="transmembrane region" description="Helical" evidence="6">
    <location>
        <begin position="161"/>
        <end position="179"/>
    </location>
</feature>
<dbReference type="GO" id="GO:0003700">
    <property type="term" value="F:DNA-binding transcription factor activity"/>
    <property type="evidence" value="ECO:0007669"/>
    <property type="project" value="TreeGrafter"/>
</dbReference>
<dbReference type="EMBL" id="PGFJ01000002">
    <property type="protein sequence ID" value="PJJ79929.1"/>
    <property type="molecule type" value="Genomic_DNA"/>
</dbReference>
<evidence type="ECO:0000256" key="3">
    <source>
        <dbReference type="ARBA" id="ARBA00022989"/>
    </source>
</evidence>
<keyword evidence="9" id="KW-1185">Reference proteome</keyword>
<evidence type="ECO:0000313" key="8">
    <source>
        <dbReference type="EMBL" id="PJJ79929.1"/>
    </source>
</evidence>
<feature type="transmembrane region" description="Helical" evidence="6">
    <location>
        <begin position="82"/>
        <end position="110"/>
    </location>
</feature>
<feature type="domain" description="HTH cro/C1-type" evidence="7">
    <location>
        <begin position="10"/>
        <end position="64"/>
    </location>
</feature>
<dbReference type="OrthoDB" id="1357763at2"/>
<protein>
    <submittedName>
        <fullName evidence="8">Putative Tic20 family protein</fullName>
    </submittedName>
</protein>
<reference evidence="8 9" key="1">
    <citation type="submission" date="2017-11" db="EMBL/GenBank/DDBJ databases">
        <title>Genomic Encyclopedia of Archaeal and Bacterial Type Strains, Phase II (KMG-II): From Individual Species to Whole Genera.</title>
        <authorList>
            <person name="Goeker M."/>
        </authorList>
    </citation>
    <scope>NUCLEOTIDE SEQUENCE [LARGE SCALE GENOMIC DNA]</scope>
    <source>
        <strain evidence="8 9">DSM 28175</strain>
    </source>
</reference>
<keyword evidence="5 6" id="KW-0472">Membrane</keyword>
<dbReference type="InterPro" id="IPR001387">
    <property type="entry name" value="Cro/C1-type_HTH"/>
</dbReference>
<comment type="caution">
    <text evidence="8">The sequence shown here is derived from an EMBL/GenBank/DDBJ whole genome shotgun (WGS) entry which is preliminary data.</text>
</comment>
<evidence type="ECO:0000313" key="9">
    <source>
        <dbReference type="Proteomes" id="UP000242687"/>
    </source>
</evidence>
<keyword evidence="3 6" id="KW-1133">Transmembrane helix</keyword>
<evidence type="ECO:0000256" key="4">
    <source>
        <dbReference type="ARBA" id="ARBA00023125"/>
    </source>
</evidence>
<dbReference type="RefSeq" id="WP_100342233.1">
    <property type="nucleotide sequence ID" value="NZ_PGFJ01000002.1"/>
</dbReference>
<organism evidence="8 9">
    <name type="scientific">Mucilaginibacter auburnensis</name>
    <dbReference type="NCBI Taxonomy" id="1457233"/>
    <lineage>
        <taxon>Bacteria</taxon>
        <taxon>Pseudomonadati</taxon>
        <taxon>Bacteroidota</taxon>
        <taxon>Sphingobacteriia</taxon>
        <taxon>Sphingobacteriales</taxon>
        <taxon>Sphingobacteriaceae</taxon>
        <taxon>Mucilaginibacter</taxon>
    </lineage>
</organism>
<dbReference type="SUPFAM" id="SSF47413">
    <property type="entry name" value="lambda repressor-like DNA-binding domains"/>
    <property type="match status" value="1"/>
</dbReference>
<dbReference type="GO" id="GO:0005829">
    <property type="term" value="C:cytosol"/>
    <property type="evidence" value="ECO:0007669"/>
    <property type="project" value="TreeGrafter"/>
</dbReference>
<proteinExistence type="predicted"/>
<dbReference type="AlphaFoldDB" id="A0A2H9VNK7"/>
<evidence type="ECO:0000256" key="5">
    <source>
        <dbReference type="ARBA" id="ARBA00023136"/>
    </source>
</evidence>
<dbReference type="PANTHER" id="PTHR46797">
    <property type="entry name" value="HTH-TYPE TRANSCRIPTIONAL REGULATOR"/>
    <property type="match status" value="1"/>
</dbReference>
<dbReference type="Gene3D" id="1.10.260.40">
    <property type="entry name" value="lambda repressor-like DNA-binding domains"/>
    <property type="match status" value="1"/>
</dbReference>
<name>A0A2H9VNK7_9SPHI</name>
<evidence type="ECO:0000259" key="7">
    <source>
        <dbReference type="PROSITE" id="PS50943"/>
    </source>
</evidence>
<feature type="transmembrane region" description="Helical" evidence="6">
    <location>
        <begin position="130"/>
        <end position="149"/>
    </location>
</feature>
<dbReference type="GO" id="GO:0003677">
    <property type="term" value="F:DNA binding"/>
    <property type="evidence" value="ECO:0007669"/>
    <property type="project" value="UniProtKB-KW"/>
</dbReference>
<evidence type="ECO:0000256" key="1">
    <source>
        <dbReference type="ARBA" id="ARBA00004141"/>
    </source>
</evidence>
<gene>
    <name evidence="8" type="ORF">CLV57_3068</name>
</gene>
<sequence length="200" mass="22211">MKDNIIGEKIKSLRIAQGFSQAELANQTALSLRTIQRIENSETEARGDSLIRLSKALNVTPAELTKNPVDINAAPRLENNSYLLMLNLSAICFLAFPLLGVIAPLVLWSLKKGSIYNIDLVAKRVINFQISWVLCGIFLWVIAVILTALKTNGIIDLGSTIILFSGVFAMYAINLTYIITNTIILLRKRTVVYQPAINFF</sequence>
<dbReference type="Pfam" id="PF09685">
    <property type="entry name" value="MamF_MmsF"/>
    <property type="match status" value="1"/>
</dbReference>
<keyword evidence="2 6" id="KW-0812">Transmembrane</keyword>
<evidence type="ECO:0000256" key="6">
    <source>
        <dbReference type="SAM" id="Phobius"/>
    </source>
</evidence>
<comment type="subcellular location">
    <subcellularLocation>
        <location evidence="1">Membrane</location>
        <topology evidence="1">Multi-pass membrane protein</topology>
    </subcellularLocation>
</comment>
<dbReference type="InterPro" id="IPR010982">
    <property type="entry name" value="Lambda_DNA-bd_dom_sf"/>
</dbReference>
<dbReference type="PROSITE" id="PS50943">
    <property type="entry name" value="HTH_CROC1"/>
    <property type="match status" value="1"/>
</dbReference>
<evidence type="ECO:0000256" key="2">
    <source>
        <dbReference type="ARBA" id="ARBA00022692"/>
    </source>
</evidence>
<dbReference type="Pfam" id="PF01381">
    <property type="entry name" value="HTH_3"/>
    <property type="match status" value="1"/>
</dbReference>